<dbReference type="PANTHER" id="PTHR43344">
    <property type="entry name" value="PHOSPHOSERINE PHOSPHATASE"/>
    <property type="match status" value="1"/>
</dbReference>
<dbReference type="Pfam" id="PF12710">
    <property type="entry name" value="HAD"/>
    <property type="match status" value="1"/>
</dbReference>
<dbReference type="EMBL" id="AP024546">
    <property type="protein sequence ID" value="BCT96367.1"/>
    <property type="molecule type" value="Genomic_DNA"/>
</dbReference>
<dbReference type="InterPro" id="IPR036412">
    <property type="entry name" value="HAD-like_sf"/>
</dbReference>
<dbReference type="InterPro" id="IPR023214">
    <property type="entry name" value="HAD_sf"/>
</dbReference>
<accession>A0ABM7QFM8</accession>
<organism evidence="1 2">
    <name type="scientific">Lysobacter helvus</name>
    <dbReference type="NCBI Taxonomy" id="2675059"/>
    <lineage>
        <taxon>Bacteria</taxon>
        <taxon>Pseudomonadati</taxon>
        <taxon>Pseudomonadota</taxon>
        <taxon>Gammaproteobacteria</taxon>
        <taxon>Lysobacterales</taxon>
        <taxon>Lysobacteraceae</taxon>
        <taxon>Lysobacter</taxon>
    </lineage>
</organism>
<evidence type="ECO:0000313" key="2">
    <source>
        <dbReference type="Proteomes" id="UP000680514"/>
    </source>
</evidence>
<name>A0ABM7QFM8_9GAMM</name>
<proteinExistence type="predicted"/>
<reference evidence="1 2" key="1">
    <citation type="submission" date="2021-03" db="EMBL/GenBank/DDBJ databases">
        <title>Complete Genome Sequences of Two Lysobacter Strains Isolated from Sea Water (Lysobacter caseinilyticus) and Soil (Lysobacter helvus) in South Korea.</title>
        <authorList>
            <person name="Watanabe Y."/>
            <person name="Arakawa K."/>
        </authorList>
    </citation>
    <scope>NUCLEOTIDE SEQUENCE [LARGE SCALE GENOMIC DNA]</scope>
    <source>
        <strain evidence="1 2">D10</strain>
    </source>
</reference>
<dbReference type="RefSeq" id="WP_213434154.1">
    <property type="nucleotide sequence ID" value="NZ_AP024546.1"/>
</dbReference>
<dbReference type="SUPFAM" id="SSF56784">
    <property type="entry name" value="HAD-like"/>
    <property type="match status" value="1"/>
</dbReference>
<protein>
    <submittedName>
        <fullName evidence="1">Haloacid dehalogenase</fullName>
    </submittedName>
</protein>
<dbReference type="InterPro" id="IPR050582">
    <property type="entry name" value="HAD-like_SerB"/>
</dbReference>
<evidence type="ECO:0000313" key="1">
    <source>
        <dbReference type="EMBL" id="BCT96367.1"/>
    </source>
</evidence>
<dbReference type="Gene3D" id="3.40.50.1000">
    <property type="entry name" value="HAD superfamily/HAD-like"/>
    <property type="match status" value="1"/>
</dbReference>
<dbReference type="Proteomes" id="UP000680514">
    <property type="component" value="Chromosome"/>
</dbReference>
<sequence>MTSNAGDPLPSWNDGAARRAILDFVAGATRNGGPQFVPPEERIAVFDNDGTLWAEKPMYFQLLFVLDRIRALAPHHPEWRDTEPFKSVLAGNIAGVAASGEHGAMVLLAATHAGMTTEEFSAIVRDWMSAARHPATGKPYNGMTYVPMQELMQHLRANGFKTYIVSGGGQEFMRPWVEAAYGVPPEHVVGSYVDLKFEVRDGTPVLLKVPSIGLVDDHAGKPVGIQRFIGRRPVFAFGNSDGDFEMLQWTTAGEGARFGAILHHTDDKREFAYDRDSKVGKLDKALDAANDNGWVVVDMAQDWKRVFADAATD</sequence>
<gene>
    <name evidence="1" type="ORF">LYSHEL_22380</name>
</gene>
<keyword evidence="2" id="KW-1185">Reference proteome</keyword>